<proteinExistence type="predicted"/>
<dbReference type="PANTHER" id="PTHR48094:SF12">
    <property type="entry name" value="PARKINSON DISEASE PROTEIN 7 HOMOLOG"/>
    <property type="match status" value="1"/>
</dbReference>
<dbReference type="Proteomes" id="UP001470288">
    <property type="component" value="Unassembled WGS sequence"/>
</dbReference>
<keyword evidence="3" id="KW-1185">Reference proteome</keyword>
<gene>
    <name evidence="2" type="ORF">WMO62_13530</name>
</gene>
<dbReference type="InterPro" id="IPR002818">
    <property type="entry name" value="DJ-1/PfpI"/>
</dbReference>
<dbReference type="RefSeq" id="WP_349144985.1">
    <property type="nucleotide sequence ID" value="NZ_JBBMFC010000029.1"/>
</dbReference>
<name>A0ABV1I4T6_9FIRM</name>
<dbReference type="NCBIfam" id="TIGR01383">
    <property type="entry name" value="not_thiJ"/>
    <property type="match status" value="1"/>
</dbReference>
<dbReference type="CDD" id="cd03135">
    <property type="entry name" value="GATase1_DJ-1"/>
    <property type="match status" value="1"/>
</dbReference>
<protein>
    <submittedName>
        <fullName evidence="2">DJ-1 family glyoxalase III</fullName>
    </submittedName>
</protein>
<dbReference type="PANTHER" id="PTHR48094">
    <property type="entry name" value="PROTEIN/NUCLEIC ACID DEGLYCASE DJ-1-RELATED"/>
    <property type="match status" value="1"/>
</dbReference>
<evidence type="ECO:0000259" key="1">
    <source>
        <dbReference type="Pfam" id="PF01965"/>
    </source>
</evidence>
<dbReference type="InterPro" id="IPR050325">
    <property type="entry name" value="Prot/Nucl_acid_deglycase"/>
</dbReference>
<dbReference type="EMBL" id="JBBMFC010000029">
    <property type="protein sequence ID" value="MEQ2579830.1"/>
    <property type="molecule type" value="Genomic_DNA"/>
</dbReference>
<accession>A0ABV1I4T6</accession>
<dbReference type="Pfam" id="PF01965">
    <property type="entry name" value="DJ-1_PfpI"/>
    <property type="match status" value="1"/>
</dbReference>
<dbReference type="InterPro" id="IPR006287">
    <property type="entry name" value="DJ-1"/>
</dbReference>
<organism evidence="2 3">
    <name type="scientific">Hominiventricola aquisgranensis</name>
    <dbReference type="NCBI Taxonomy" id="3133164"/>
    <lineage>
        <taxon>Bacteria</taxon>
        <taxon>Bacillati</taxon>
        <taxon>Bacillota</taxon>
        <taxon>Clostridia</taxon>
        <taxon>Lachnospirales</taxon>
        <taxon>Lachnospiraceae</taxon>
        <taxon>Hominiventricola</taxon>
    </lineage>
</organism>
<dbReference type="InterPro" id="IPR029062">
    <property type="entry name" value="Class_I_gatase-like"/>
</dbReference>
<dbReference type="Gene3D" id="3.40.50.880">
    <property type="match status" value="1"/>
</dbReference>
<sequence>MSKACIFLADGFEEIEGLTVVDILRRAGVEIHMVSITGETKVTGSHGIEIKCDTCIGQENFSETELFVLPGGMPGTKNLGACKALTELLTASFEAGKKLAAICAAPSVLGDLGILKGKKACCYPGFEEHLTGAQVVFDQVAQDGNVTTSRGMGTAIPFALSLVSQLVSEEKAQELAQSIIFKV</sequence>
<evidence type="ECO:0000313" key="3">
    <source>
        <dbReference type="Proteomes" id="UP001470288"/>
    </source>
</evidence>
<dbReference type="SUPFAM" id="SSF52317">
    <property type="entry name" value="Class I glutamine amidotransferase-like"/>
    <property type="match status" value="1"/>
</dbReference>
<evidence type="ECO:0000313" key="2">
    <source>
        <dbReference type="EMBL" id="MEQ2579830.1"/>
    </source>
</evidence>
<comment type="caution">
    <text evidence="2">The sequence shown here is derived from an EMBL/GenBank/DDBJ whole genome shotgun (WGS) entry which is preliminary data.</text>
</comment>
<reference evidence="2 3" key="1">
    <citation type="submission" date="2024-03" db="EMBL/GenBank/DDBJ databases">
        <title>Human intestinal bacterial collection.</title>
        <authorList>
            <person name="Pauvert C."/>
            <person name="Hitch T.C.A."/>
            <person name="Clavel T."/>
        </authorList>
    </citation>
    <scope>NUCLEOTIDE SEQUENCE [LARGE SCALE GENOMIC DNA]</scope>
    <source>
        <strain evidence="2 3">CLA-AA-H78B</strain>
    </source>
</reference>
<feature type="domain" description="DJ-1/PfpI" evidence="1">
    <location>
        <begin position="3"/>
        <end position="164"/>
    </location>
</feature>